<organism evidence="2 3">
    <name type="scientific">Pedobacter agri</name>
    <dbReference type="NCBI Taxonomy" id="454586"/>
    <lineage>
        <taxon>Bacteria</taxon>
        <taxon>Pseudomonadati</taxon>
        <taxon>Bacteroidota</taxon>
        <taxon>Sphingobacteriia</taxon>
        <taxon>Sphingobacteriales</taxon>
        <taxon>Sphingobacteriaceae</taxon>
        <taxon>Pedobacter</taxon>
    </lineage>
</organism>
<feature type="transmembrane region" description="Helical" evidence="1">
    <location>
        <begin position="40"/>
        <end position="58"/>
    </location>
</feature>
<accession>A0A9X3DC69</accession>
<feature type="transmembrane region" description="Helical" evidence="1">
    <location>
        <begin position="6"/>
        <end position="28"/>
    </location>
</feature>
<name>A0A9X3DC69_9SPHI</name>
<keyword evidence="3" id="KW-1185">Reference proteome</keyword>
<reference evidence="2" key="1">
    <citation type="submission" date="2022-11" db="EMBL/GenBank/DDBJ databases">
        <authorList>
            <person name="Graham C."/>
            <person name="Newman J.D."/>
        </authorList>
    </citation>
    <scope>NUCLEOTIDE SEQUENCE</scope>
    <source>
        <strain evidence="2">DSM 19486</strain>
    </source>
</reference>
<gene>
    <name evidence="2" type="ORF">OQZ29_06900</name>
</gene>
<evidence type="ECO:0000256" key="1">
    <source>
        <dbReference type="SAM" id="Phobius"/>
    </source>
</evidence>
<proteinExistence type="predicted"/>
<keyword evidence="1" id="KW-0812">Transmembrane</keyword>
<keyword evidence="1" id="KW-1133">Transmembrane helix</keyword>
<sequence>MANKLILLRFYFFISGLIILNICLYSFARMSFTGYWSDRVIFWLWLLATPIVVFLFWKKIATKIYFWLLIAGLILTILPMALPFFGILLSGSGSGRLNHFNLGNNIRVQTVNYGVMGRPRLQIVKDGLLFDKIKLEDGDEIFTNDTTWIEVKDVNDPRNIIKSPELKTLEIRDAKNAKLINQTDTSLTVKYFFEKDTVETIHVFIEKTSFNY</sequence>
<keyword evidence="1" id="KW-0472">Membrane</keyword>
<dbReference type="EMBL" id="JAPJUH010000002">
    <property type="protein sequence ID" value="MCX3264466.1"/>
    <property type="molecule type" value="Genomic_DNA"/>
</dbReference>
<comment type="caution">
    <text evidence="2">The sequence shown here is derived from an EMBL/GenBank/DDBJ whole genome shotgun (WGS) entry which is preliminary data.</text>
</comment>
<feature type="transmembrane region" description="Helical" evidence="1">
    <location>
        <begin position="64"/>
        <end position="89"/>
    </location>
</feature>
<evidence type="ECO:0000313" key="2">
    <source>
        <dbReference type="EMBL" id="MCX3264466.1"/>
    </source>
</evidence>
<dbReference type="RefSeq" id="WP_010600827.1">
    <property type="nucleotide sequence ID" value="NZ_JAPJUH010000002.1"/>
</dbReference>
<evidence type="ECO:0000313" key="3">
    <source>
        <dbReference type="Proteomes" id="UP001142592"/>
    </source>
</evidence>
<dbReference type="AlphaFoldDB" id="A0A9X3DC69"/>
<protein>
    <submittedName>
        <fullName evidence="2">Uncharacterized protein</fullName>
    </submittedName>
</protein>
<dbReference type="Proteomes" id="UP001142592">
    <property type="component" value="Unassembled WGS sequence"/>
</dbReference>